<dbReference type="InterPro" id="IPR003795">
    <property type="entry name" value="DUF192"/>
</dbReference>
<reference evidence="1 2" key="1">
    <citation type="submission" date="2020-02" db="EMBL/GenBank/DDBJ databases">
        <title>Nitrogenibacter mangrovi gen. nov., sp. nov. isolated from mangrove sediment, a denitrifying betaproteobacterium.</title>
        <authorList>
            <person name="Liao H."/>
            <person name="Tian Y."/>
        </authorList>
    </citation>
    <scope>NUCLEOTIDE SEQUENCE [LARGE SCALE GENOMIC DNA]</scope>
    <source>
        <strain evidence="1 2">M9-3-2</strain>
    </source>
</reference>
<dbReference type="KEGG" id="azq:G3580_12565"/>
<evidence type="ECO:0000313" key="2">
    <source>
        <dbReference type="Proteomes" id="UP000501991"/>
    </source>
</evidence>
<gene>
    <name evidence="1" type="ORF">G3580_12565</name>
</gene>
<dbReference type="Pfam" id="PF02643">
    <property type="entry name" value="DUF192"/>
    <property type="match status" value="1"/>
</dbReference>
<accession>A0A6C1B807</accession>
<protein>
    <submittedName>
        <fullName evidence="1">DUF192 domain-containing protein</fullName>
    </submittedName>
</protein>
<evidence type="ECO:0000313" key="1">
    <source>
        <dbReference type="EMBL" id="QID19831.1"/>
    </source>
</evidence>
<keyword evidence="2" id="KW-1185">Reference proteome</keyword>
<dbReference type="Proteomes" id="UP000501991">
    <property type="component" value="Chromosome"/>
</dbReference>
<dbReference type="InterPro" id="IPR038695">
    <property type="entry name" value="Saro_0823-like_sf"/>
</dbReference>
<dbReference type="PANTHER" id="PTHR37953">
    <property type="entry name" value="UPF0127 PROTEIN MJ1496"/>
    <property type="match status" value="1"/>
</dbReference>
<sequence>MFRISAEVASDYSSRALGLMNRSVMPKHEGMIFVYPDKGLHCMWMKDTLIPLSVAFLDDNGEIINVERMSPQTETSHCAKAPARFALEMNAGWFESKGLGPGTKIKGVGSLPKGR</sequence>
<dbReference type="Gene3D" id="2.60.120.1140">
    <property type="entry name" value="Protein of unknown function DUF192"/>
    <property type="match status" value="1"/>
</dbReference>
<dbReference type="AlphaFoldDB" id="A0A6C1B807"/>
<dbReference type="EMBL" id="CP048836">
    <property type="protein sequence ID" value="QID19831.1"/>
    <property type="molecule type" value="Genomic_DNA"/>
</dbReference>
<dbReference type="PANTHER" id="PTHR37953:SF1">
    <property type="entry name" value="UPF0127 PROTEIN MJ1496"/>
    <property type="match status" value="1"/>
</dbReference>
<organism evidence="1 2">
    <name type="scientific">Nitrogeniibacter mangrovi</name>
    <dbReference type="NCBI Taxonomy" id="2016596"/>
    <lineage>
        <taxon>Bacteria</taxon>
        <taxon>Pseudomonadati</taxon>
        <taxon>Pseudomonadota</taxon>
        <taxon>Betaproteobacteria</taxon>
        <taxon>Rhodocyclales</taxon>
        <taxon>Zoogloeaceae</taxon>
        <taxon>Nitrogeniibacter</taxon>
    </lineage>
</organism>
<proteinExistence type="predicted"/>
<name>A0A6C1B807_9RHOO</name>